<dbReference type="InterPro" id="IPR039338">
    <property type="entry name" value="ZFTRAF1"/>
</dbReference>
<feature type="compositionally biased region" description="Low complexity" evidence="2">
    <location>
        <begin position="1"/>
        <end position="12"/>
    </location>
</feature>
<evidence type="ECO:0008006" key="5">
    <source>
        <dbReference type="Google" id="ProtNLM"/>
    </source>
</evidence>
<reference evidence="3" key="2">
    <citation type="submission" date="2020-05" db="UniProtKB">
        <authorList>
            <consortium name="EnsemblMetazoa"/>
        </authorList>
    </citation>
    <scope>IDENTIFICATION</scope>
    <source>
        <strain evidence="3">IAEA</strain>
    </source>
</reference>
<protein>
    <recommendedName>
        <fullName evidence="5">TRAF-type domain-containing protein</fullName>
    </recommendedName>
</protein>
<evidence type="ECO:0000256" key="1">
    <source>
        <dbReference type="ARBA" id="ARBA00022723"/>
    </source>
</evidence>
<sequence>MSSSNNEGSGSNVTALNASQQNQQPVELASFSQLEVAGIVNERPITNYLGADNNPGSSNSRMDTAEPLAEIPRVEEESLNAIASGRNEALKNRLAAALLCGNCRHLRRTRMYVCRLGHLTCAPCFKELLIDAQVNEVTPKCSKCQADISMPIRNIAVENAISELPNNCRYCNEKISHNLLNHHERNDCQGYPVNCKYGRIGCQWTGARQQAPYHERFCGFLAKTANEIIGALETLDAKADQEKNVFNNLIDLLSCEKIVFTDLQMRSDRIENETFYVTKFFPAFGKLWMIRAKINNDAVSFCYQLVLRSIIFSPLKVEFLALQGPYSNAKISPRIYKHDFMPNICESNYHDLPLTEFNGSVQLLANPVISIRIIMFLLND</sequence>
<dbReference type="GO" id="GO:0005634">
    <property type="term" value="C:nucleus"/>
    <property type="evidence" value="ECO:0007669"/>
    <property type="project" value="TreeGrafter"/>
</dbReference>
<reference evidence="4" key="1">
    <citation type="submission" date="2014-03" db="EMBL/GenBank/DDBJ databases">
        <authorList>
            <person name="Aksoy S."/>
            <person name="Warren W."/>
            <person name="Wilson R.K."/>
        </authorList>
    </citation>
    <scope>NUCLEOTIDE SEQUENCE [LARGE SCALE GENOMIC DNA]</scope>
    <source>
        <strain evidence="4">IAEA</strain>
    </source>
</reference>
<dbReference type="SUPFAM" id="SSF49599">
    <property type="entry name" value="TRAF domain-like"/>
    <property type="match status" value="1"/>
</dbReference>
<feature type="compositionally biased region" description="Polar residues" evidence="2">
    <location>
        <begin position="13"/>
        <end position="24"/>
    </location>
</feature>
<dbReference type="Proteomes" id="UP000092445">
    <property type="component" value="Unassembled WGS sequence"/>
</dbReference>
<name>A0A1A9ZQ60_GLOPL</name>
<evidence type="ECO:0000313" key="3">
    <source>
        <dbReference type="EnsemblMetazoa" id="GPAI021580-PA"/>
    </source>
</evidence>
<dbReference type="STRING" id="7398.A0A1A9ZQ60"/>
<dbReference type="Gene3D" id="3.30.40.10">
    <property type="entry name" value="Zinc/RING finger domain, C3HC4 (zinc finger)"/>
    <property type="match status" value="1"/>
</dbReference>
<dbReference type="VEuPathDB" id="VectorBase:GPAI021580"/>
<accession>A0A1A9ZQ60</accession>
<feature type="region of interest" description="Disordered" evidence="2">
    <location>
        <begin position="1"/>
        <end position="24"/>
    </location>
</feature>
<keyword evidence="4" id="KW-1185">Reference proteome</keyword>
<dbReference type="PANTHER" id="PTHR23059:SF4">
    <property type="entry name" value="ZINC FINGER TRAF-TYPE-CONTAINING PROTEIN 1"/>
    <property type="match status" value="1"/>
</dbReference>
<dbReference type="PANTHER" id="PTHR23059">
    <property type="entry name" value="CYSTEINE AND HISTIDINE-RICH PROTEIN 1"/>
    <property type="match status" value="1"/>
</dbReference>
<evidence type="ECO:0000256" key="2">
    <source>
        <dbReference type="SAM" id="MobiDB-lite"/>
    </source>
</evidence>
<dbReference type="GO" id="GO:0046872">
    <property type="term" value="F:metal ion binding"/>
    <property type="evidence" value="ECO:0007669"/>
    <property type="project" value="UniProtKB-KW"/>
</dbReference>
<evidence type="ECO:0000313" key="4">
    <source>
        <dbReference type="Proteomes" id="UP000092445"/>
    </source>
</evidence>
<dbReference type="InterPro" id="IPR013083">
    <property type="entry name" value="Znf_RING/FYVE/PHD"/>
</dbReference>
<organism evidence="3 4">
    <name type="scientific">Glossina pallidipes</name>
    <name type="common">Tsetse fly</name>
    <dbReference type="NCBI Taxonomy" id="7398"/>
    <lineage>
        <taxon>Eukaryota</taxon>
        <taxon>Metazoa</taxon>
        <taxon>Ecdysozoa</taxon>
        <taxon>Arthropoda</taxon>
        <taxon>Hexapoda</taxon>
        <taxon>Insecta</taxon>
        <taxon>Pterygota</taxon>
        <taxon>Neoptera</taxon>
        <taxon>Endopterygota</taxon>
        <taxon>Diptera</taxon>
        <taxon>Brachycera</taxon>
        <taxon>Muscomorpha</taxon>
        <taxon>Hippoboscoidea</taxon>
        <taxon>Glossinidae</taxon>
        <taxon>Glossina</taxon>
    </lineage>
</organism>
<dbReference type="EnsemblMetazoa" id="GPAI021580-RA">
    <property type="protein sequence ID" value="GPAI021580-PA"/>
    <property type="gene ID" value="GPAI021580"/>
</dbReference>
<dbReference type="AlphaFoldDB" id="A0A1A9ZQ60"/>
<proteinExistence type="predicted"/>
<keyword evidence="1" id="KW-0479">Metal-binding</keyword>